<dbReference type="EMBL" id="JAPFFF010000003">
    <property type="protein sequence ID" value="KAK8895140.1"/>
    <property type="molecule type" value="Genomic_DNA"/>
</dbReference>
<feature type="domain" description="USP" evidence="1">
    <location>
        <begin position="1243"/>
        <end position="1546"/>
    </location>
</feature>
<dbReference type="PROSITE" id="PS50235">
    <property type="entry name" value="USP_3"/>
    <property type="match status" value="1"/>
</dbReference>
<dbReference type="InterPro" id="IPR028889">
    <property type="entry name" value="USP"/>
</dbReference>
<organism evidence="2 3">
    <name type="scientific">Tritrichomonas musculus</name>
    <dbReference type="NCBI Taxonomy" id="1915356"/>
    <lineage>
        <taxon>Eukaryota</taxon>
        <taxon>Metamonada</taxon>
        <taxon>Parabasalia</taxon>
        <taxon>Tritrichomonadida</taxon>
        <taxon>Tritrichomonadidae</taxon>
        <taxon>Tritrichomonas</taxon>
    </lineage>
</organism>
<dbReference type="PROSITE" id="PS00973">
    <property type="entry name" value="USP_2"/>
    <property type="match status" value="1"/>
</dbReference>
<dbReference type="InterPro" id="IPR038765">
    <property type="entry name" value="Papain-like_cys_pep_sf"/>
</dbReference>
<name>A0ABR2KVL5_9EUKA</name>
<keyword evidence="3" id="KW-1185">Reference proteome</keyword>
<dbReference type="SUPFAM" id="SSF54001">
    <property type="entry name" value="Cysteine proteinases"/>
    <property type="match status" value="1"/>
</dbReference>
<accession>A0ABR2KVL5</accession>
<evidence type="ECO:0000313" key="3">
    <source>
        <dbReference type="Proteomes" id="UP001470230"/>
    </source>
</evidence>
<evidence type="ECO:0000313" key="2">
    <source>
        <dbReference type="EMBL" id="KAK8895140.1"/>
    </source>
</evidence>
<protein>
    <recommendedName>
        <fullName evidence="1">USP domain-containing protein</fullName>
    </recommendedName>
</protein>
<dbReference type="Pfam" id="PF00443">
    <property type="entry name" value="UCH"/>
    <property type="match status" value="1"/>
</dbReference>
<dbReference type="PANTHER" id="PTHR24006">
    <property type="entry name" value="UBIQUITIN CARBOXYL-TERMINAL HYDROLASE"/>
    <property type="match status" value="1"/>
</dbReference>
<dbReference type="InterPro" id="IPR001394">
    <property type="entry name" value="Peptidase_C19_UCH"/>
</dbReference>
<dbReference type="Proteomes" id="UP001470230">
    <property type="component" value="Unassembled WGS sequence"/>
</dbReference>
<dbReference type="Gene3D" id="3.90.70.10">
    <property type="entry name" value="Cysteine proteinases"/>
    <property type="match status" value="1"/>
</dbReference>
<proteinExistence type="predicted"/>
<dbReference type="InterPro" id="IPR018200">
    <property type="entry name" value="USP_CS"/>
</dbReference>
<comment type="caution">
    <text evidence="2">The sequence shown here is derived from an EMBL/GenBank/DDBJ whole genome shotgun (WGS) entry which is preliminary data.</text>
</comment>
<gene>
    <name evidence="2" type="ORF">M9Y10_023582</name>
</gene>
<sequence length="2607" mass="299591">MIQPEEDFQTWVLIASSTIDDPDQFAYFIPEIERLIDSIMETGSLPSPIENETDNFIIKLNSEIELKTLAITSLTQDLIQDYQGLYFKILDFGKYGVDIDKDIIVRCAFTIIKHIDASIYKISDDFNSTVITDYVFQIDLYGSVYNKIANVPPSLSLLVIYFVFVDELCIADDNFDLINFSTNIAHAALKIAEQNPRLNTKKISLIFSRILSSAINIQVNPYEFCEPWLELFIFFVKSEIFEKQLFALQQIQTLIYDPLLSNGALAFFSGDSLEEDGEEEQATSSPLIIFTEMKTIHPELCGTISEILTKLAEFGLVTDNLISHLWKLHSVQHSSDLSKFLVIFSSIATTLPAEQLPALVSKCIHPDHGCETEEWVKFLKVLAENIGSREIEDNSFSMVRDKLLEIALDNNSDRPTNLINAARNVLPSIIVIQMDQGAFDQISRQLITLLDSSLSNNESSNDSFDNLIFLFRLLSAALCTIQFEDKGEAEHLLKKSILFIQEKLPIIVHKNEAEEKKSNDDNSEDDENAFNREIVMNFISSLCYNNVLFLTNEELDILFHYRQTKLFSNIISRMVMKDLIPIDHLTSLIEKLTPEEIDDSMFNLVRDITYVQNKVSNNRPFINLPLVNEDLLWDLSLIDSQERSKFAVFLCQLYSRNDGIKITDYQMMSTFIQKWNGYFKQATKDKAKGANDNRKALIALLRFFISEIESQQDLESLNVHRHSTGCSQRLIHVEITGKILPSDQVYELPDTMLLFVLRQRIAKLTMLPPSSIVFSRFAKKIPNTMSLKQLAGNSEKIGLNVTSIQNMKPEAFRDTRDILPSQLIIQNYPETFNMLMSLLKEKSDTININNIDSLLYNFSRSSIDYEAKLLLNYLPTNSGTLMQIQEMKKFQTFDYESFFPLEYQNLFMYNFESFQEVFNEEEKINQSNKIEKLQQEIFGIESKQQQEQQEQIKSNNLRVHFNRTGGFLYLIKVIPKIQNIQLSRRIFLFLEKVSDSQIISNYGQTIFDTLYPYVAEISNDTEQLIQFTILSTFLKAVFKPNNDKQKLDLKLAEDFLDKVMKPLMLSPIERVRFTAPDLFLNIPIPISLFIDLSESLEDETAATFYNTLYPHVNLETIEKIQNSEDMEILIKLIRLEVAKQPSYLATVLAILDNLLDISNNNENLKIIEEKDKIAITECLVNRYLNPDPRDKEKAVFTYTVRCLSKMQNDFLLSHLENLHHGRNMYSDWDIDGDSNIISPNGHCGLVNLGATCFLNSTLQQFFAIPILRNAIIGYKGNNDFLNQLKILFAEMYLSKGQLINPSKLIDVWTGWDGEPMNPMVQQDALEFAQMLIDKLEGGLSPAFLNQIFGGTTIDKFIGLSEEYESQQKQPFTSFTLPIQGSSNVFEALLKLQDPDFLTGANQYYAESLKKKIDAKKVAMFGKLPQILILQLSRFEYNYQEGYRTKINSVFTFPSQLDLAPYTDPSQGQENNDKKQETVYELRGVVMHHGTADFGHYTSYIKDIDTNKWFLYNDSFVSEVKEEEVLINGSGKEGKGSSGYILFYDRIDTLPISRKINSMQPQISNRLVREISLENKMKDEYRLFCSEPYFEFMTLLATTRIKSGFNPRFVAIAIQYYFDTFPFTLHVKRANELVPPICEKLKESDELRRYFIQYLNEGPFSCSLIYCPTIQVRQGVIEMIKSVDIDLIEFNFIERIIESIPTVTPYYIVFDQCFLLLDYFLTNSNKLFSIATRSNLLVNCLQLLVNNISKHINENNLNEDDFYMSCNLSGVFQVISRFYFFIHNKPIQPFKKENVGQISGQLTQQDLNNMNIFIGFVLNDDYLRNVLNSKTSVSSLTLLLKSFDDCQDKVQQHLINFAEKNGIYVPFLTITNLLFNYFKMDAVPLINRCHFMIDNRSSNMFDLALSIYFMIKYDSTNKSTFLKNSNNWLFKFITDDLYECRIATEHVISLLVPDLVFLGSYERKHQRKEEEIKEIKEVPSLPEMPMNEIITSAEQIEFVPKEKRDQEMINDSRLLLDVLLMKKDEFISLITSTKNASLSGQSSQTLTNYNNGNSNEFGDNVNIGHAQSLIQVQAKLYSRSFIGCQYIDLIDRLSIICGYDISNDLINIATAIINAKQNINQTQIFDAHLARICVALKRSLKIYKKKENFDYNSFVLNFFPRPELEAPLKAMRSSMNPNISNASYSISVSLNFFNAMEGVIEEDKYPQSFITSFMLYYAYNEAALTNHSYTVVCSYLRAFVKSDPQLVFSILKENLKRLAVICYSGVIVTLDYLNKGNSNDSVVIYKLPLLNFLWYSVNKHELFTLNEIVVKTFAFDSTLQNENENDLSNVIDYNKLLSIISLLNSPALLSDGRKCVWDLVFAQKDTIPFTAFNYIYKWKGDWPQVAKFIVCKFEGKNKANINEPDDDSDDNNFVVLSGAVDSAVELSIEASMNSLEAFSILLDFLLEFSPETVLNKADFAQSIISQEIDEKSSQIIIRFIKLFLSNDQNLNDQNLNVKELVRIESESESDFVDEKLLRPIANVFIMRAKFLIDILNDVISNEGGGDEVDGNDLVRLFGFLIVLNEFDHGKAMVKEQVDMLKVLLNNEKINAVIKIDELNQLKKLLDSF</sequence>
<dbReference type="PROSITE" id="PS00972">
    <property type="entry name" value="USP_1"/>
    <property type="match status" value="1"/>
</dbReference>
<dbReference type="InterPro" id="IPR050164">
    <property type="entry name" value="Peptidase_C19"/>
</dbReference>
<reference evidence="2 3" key="1">
    <citation type="submission" date="2024-04" db="EMBL/GenBank/DDBJ databases">
        <title>Tritrichomonas musculus Genome.</title>
        <authorList>
            <person name="Alves-Ferreira E."/>
            <person name="Grigg M."/>
            <person name="Lorenzi H."/>
            <person name="Galac M."/>
        </authorList>
    </citation>
    <scope>NUCLEOTIDE SEQUENCE [LARGE SCALE GENOMIC DNA]</scope>
    <source>
        <strain evidence="2 3">EAF2021</strain>
    </source>
</reference>
<dbReference type="PANTHER" id="PTHR24006:SF827">
    <property type="entry name" value="UBIQUITIN CARBOXYL-TERMINAL HYDROLASE 34"/>
    <property type="match status" value="1"/>
</dbReference>
<evidence type="ECO:0000259" key="1">
    <source>
        <dbReference type="PROSITE" id="PS50235"/>
    </source>
</evidence>